<comment type="similarity">
    <text evidence="1">Belongs to the HicA mRNA interferase family.</text>
</comment>
<dbReference type="SUPFAM" id="SSF54786">
    <property type="entry name" value="YcfA/nrd intein domain"/>
    <property type="match status" value="1"/>
</dbReference>
<evidence type="ECO:0000256" key="3">
    <source>
        <dbReference type="ARBA" id="ARBA00022722"/>
    </source>
</evidence>
<evidence type="ECO:0000256" key="2">
    <source>
        <dbReference type="ARBA" id="ARBA00022649"/>
    </source>
</evidence>
<evidence type="ECO:0000313" key="9">
    <source>
        <dbReference type="Proteomes" id="UP000326611"/>
    </source>
</evidence>
<keyword evidence="5" id="KW-0378">Hydrolase</keyword>
<gene>
    <name evidence="8" type="ORF">PS918_03116</name>
</gene>
<dbReference type="Pfam" id="PF07927">
    <property type="entry name" value="HicA_toxin"/>
    <property type="match status" value="1"/>
</dbReference>
<keyword evidence="6" id="KW-0694">RNA-binding</keyword>
<sequence length="101" mass="11658">MGAGNRKAPAAAEAQFYKYSKFAIHIPNLLYTELTQQRGEVMKYSEFKRWLKARGVRFESLNGTSHFKIYYEGKQTIFPDHGAKEMKEGTRRGIIKQLGLK</sequence>
<dbReference type="EMBL" id="CABVIY010000004">
    <property type="protein sequence ID" value="VVP89743.1"/>
    <property type="molecule type" value="Genomic_DNA"/>
</dbReference>
<dbReference type="Proteomes" id="UP000326611">
    <property type="component" value="Unassembled WGS sequence"/>
</dbReference>
<evidence type="ECO:0000256" key="5">
    <source>
        <dbReference type="ARBA" id="ARBA00022801"/>
    </source>
</evidence>
<name>A0A5E7T246_PSEFL</name>
<evidence type="ECO:0000313" key="8">
    <source>
        <dbReference type="EMBL" id="VVP89743.1"/>
    </source>
</evidence>
<dbReference type="GO" id="GO:0003729">
    <property type="term" value="F:mRNA binding"/>
    <property type="evidence" value="ECO:0007669"/>
    <property type="project" value="InterPro"/>
</dbReference>
<evidence type="ECO:0000256" key="1">
    <source>
        <dbReference type="ARBA" id="ARBA00006620"/>
    </source>
</evidence>
<protein>
    <recommendedName>
        <fullName evidence="10">Type II toxin-antitoxin system HicA family toxin</fullName>
    </recommendedName>
</protein>
<evidence type="ECO:0000256" key="6">
    <source>
        <dbReference type="ARBA" id="ARBA00022884"/>
    </source>
</evidence>
<accession>A0A5E7T246</accession>
<evidence type="ECO:0000256" key="7">
    <source>
        <dbReference type="ARBA" id="ARBA00023016"/>
    </source>
</evidence>
<keyword evidence="2" id="KW-1277">Toxin-antitoxin system</keyword>
<organism evidence="8 9">
    <name type="scientific">Pseudomonas fluorescens</name>
    <dbReference type="NCBI Taxonomy" id="294"/>
    <lineage>
        <taxon>Bacteria</taxon>
        <taxon>Pseudomonadati</taxon>
        <taxon>Pseudomonadota</taxon>
        <taxon>Gammaproteobacteria</taxon>
        <taxon>Pseudomonadales</taxon>
        <taxon>Pseudomonadaceae</taxon>
        <taxon>Pseudomonas</taxon>
    </lineage>
</organism>
<evidence type="ECO:0008006" key="10">
    <source>
        <dbReference type="Google" id="ProtNLM"/>
    </source>
</evidence>
<dbReference type="Gene3D" id="3.30.920.30">
    <property type="entry name" value="Hypothetical protein"/>
    <property type="match status" value="1"/>
</dbReference>
<dbReference type="InterPro" id="IPR038570">
    <property type="entry name" value="HicA_sf"/>
</dbReference>
<dbReference type="GO" id="GO:0016787">
    <property type="term" value="F:hydrolase activity"/>
    <property type="evidence" value="ECO:0007669"/>
    <property type="project" value="UniProtKB-KW"/>
</dbReference>
<keyword evidence="7" id="KW-0346">Stress response</keyword>
<keyword evidence="4" id="KW-0255">Endonuclease</keyword>
<reference evidence="8 9" key="1">
    <citation type="submission" date="2019-09" db="EMBL/GenBank/DDBJ databases">
        <authorList>
            <person name="Chandra G."/>
            <person name="Truman W A."/>
        </authorList>
    </citation>
    <scope>NUCLEOTIDE SEQUENCE [LARGE SCALE GENOMIC DNA]</scope>
    <source>
        <strain evidence="8">PS918</strain>
    </source>
</reference>
<dbReference type="GO" id="GO:0004519">
    <property type="term" value="F:endonuclease activity"/>
    <property type="evidence" value="ECO:0007669"/>
    <property type="project" value="UniProtKB-KW"/>
</dbReference>
<dbReference type="AlphaFoldDB" id="A0A5E7T246"/>
<keyword evidence="3" id="KW-0540">Nuclease</keyword>
<dbReference type="InterPro" id="IPR012933">
    <property type="entry name" value="HicA_mRNA_interferase"/>
</dbReference>
<dbReference type="RefSeq" id="WP_412070736.1">
    <property type="nucleotide sequence ID" value="NZ_CABVIY010000004.1"/>
</dbReference>
<proteinExistence type="inferred from homology"/>
<evidence type="ECO:0000256" key="4">
    <source>
        <dbReference type="ARBA" id="ARBA00022759"/>
    </source>
</evidence>